<dbReference type="GO" id="GO:0009228">
    <property type="term" value="P:thiamine biosynthetic process"/>
    <property type="evidence" value="ECO:0007669"/>
    <property type="project" value="UniProtKB-UniRule"/>
</dbReference>
<reference evidence="12" key="1">
    <citation type="submission" date="2017-02" db="EMBL/GenBank/DDBJ databases">
        <title>Comparative genomics and description of representatives of a novel lineage of planctomycetes thriving in anoxic sediments.</title>
        <authorList>
            <person name="Spring S."/>
            <person name="Bunk B."/>
            <person name="Sproer C."/>
        </authorList>
    </citation>
    <scope>NUCLEOTIDE SEQUENCE [LARGE SCALE GENOMIC DNA]</scope>
    <source>
        <strain evidence="12">SM-Chi-D1</strain>
    </source>
</reference>
<evidence type="ECO:0000256" key="1">
    <source>
        <dbReference type="ARBA" id="ARBA00003175"/>
    </source>
</evidence>
<feature type="binding site" evidence="10">
    <location>
        <position position="69"/>
    </location>
    <ligand>
        <name>substrate</name>
    </ligand>
</feature>
<dbReference type="GO" id="GO:0051539">
    <property type="term" value="F:4 iron, 4 sulfur cluster binding"/>
    <property type="evidence" value="ECO:0007669"/>
    <property type="project" value="UniProtKB-KW"/>
</dbReference>
<comment type="catalytic activity">
    <reaction evidence="10">
        <text>5-amino-1-(5-phospho-beta-D-ribosyl)imidazole + S-adenosyl-L-methionine = 4-amino-2-methyl-5-(phosphooxymethyl)pyrimidine + CO + 5'-deoxyadenosine + formate + L-methionine + 3 H(+)</text>
        <dbReference type="Rhea" id="RHEA:24840"/>
        <dbReference type="ChEBI" id="CHEBI:15378"/>
        <dbReference type="ChEBI" id="CHEBI:15740"/>
        <dbReference type="ChEBI" id="CHEBI:17245"/>
        <dbReference type="ChEBI" id="CHEBI:17319"/>
        <dbReference type="ChEBI" id="CHEBI:57844"/>
        <dbReference type="ChEBI" id="CHEBI:58354"/>
        <dbReference type="ChEBI" id="CHEBI:59789"/>
        <dbReference type="ChEBI" id="CHEBI:137981"/>
        <dbReference type="EC" id="4.1.99.17"/>
    </reaction>
</comment>
<dbReference type="GO" id="GO:0009229">
    <property type="term" value="P:thiamine diphosphate biosynthetic process"/>
    <property type="evidence" value="ECO:0007669"/>
    <property type="project" value="UniProtKB-UniRule"/>
</dbReference>
<dbReference type="FunFam" id="3.20.20.540:FF:000001">
    <property type="entry name" value="Phosphomethylpyrimidine synthase"/>
    <property type="match status" value="1"/>
</dbReference>
<dbReference type="NCBIfam" id="TIGR00190">
    <property type="entry name" value="thiC"/>
    <property type="match status" value="1"/>
</dbReference>
<gene>
    <name evidence="10 11" type="primary">thiC</name>
    <name evidence="11" type="ORF">SMSP2_00513</name>
</gene>
<evidence type="ECO:0000256" key="2">
    <source>
        <dbReference type="ARBA" id="ARBA00022485"/>
    </source>
</evidence>
<keyword evidence="6 10" id="KW-0784">Thiamine biosynthesis</keyword>
<sequence length="438" mass="48086">MATQLEAARRGDTNEVMQFVADTENISIETVQKELAAGRLVIPANKMHLAWNLKPKAIGRAAAIKVNANIGMSSVSSSLDDEVKKMKTAISYGADAVMDLSTGGDLDETRKRLISECEVPFGTVPIYEAIQGRDVDDITPAVIMEIIERQAKQGVDFFTIHAGLLREHLPLLESRVCGIVSRGGALMSKWMLSHNRQNIMYELFDDICAVMRDYDVCFSLGDGLRPGCGADATDEAQIAELRTLGELTQRSWENGCQVMVEGPGHVPFNQIEENMRIQDEICQGAPFYVLGPLVTDIAPGYDHITSAIGGTAAGYYGASFLCYVTPREHLGLPGDDDVRQGVMAARIAAHAADVARGFPGAADRDLAISKARANLEWDKQIDSSLDPVTARRMHEEAGKESRMSAEDVDYCTMCGRDWCSVRINREIRDTFFSREKSQ</sequence>
<keyword evidence="2 10" id="KW-0004">4Fe-4S</keyword>
<dbReference type="PANTHER" id="PTHR30557:SF1">
    <property type="entry name" value="PHOSPHOMETHYLPYRIMIDINE SYNTHASE, CHLOROPLASTIC"/>
    <property type="match status" value="1"/>
</dbReference>
<comment type="cofactor">
    <cofactor evidence="10">
        <name>[4Fe-4S] cluster</name>
        <dbReference type="ChEBI" id="CHEBI:49883"/>
    </cofactor>
    <text evidence="10">Binds 1 [4Fe-4S] cluster per subunit. The cluster is coordinated with 3 cysteines and an exchangeable S-adenosyl-L-methionine.</text>
</comment>
<dbReference type="SFLD" id="SFLDG01114">
    <property type="entry name" value="phosphomethylpyrimidine_syntha"/>
    <property type="match status" value="1"/>
</dbReference>
<feature type="binding site" evidence="10">
    <location>
        <position position="329"/>
    </location>
    <ligand>
        <name>Zn(2+)</name>
        <dbReference type="ChEBI" id="CHEBI:29105"/>
    </ligand>
</feature>
<dbReference type="KEGG" id="pbas:SMSP2_00513"/>
<evidence type="ECO:0000256" key="4">
    <source>
        <dbReference type="ARBA" id="ARBA00022723"/>
    </source>
</evidence>
<keyword evidence="4 10" id="KW-0479">Metal-binding</keyword>
<dbReference type="PANTHER" id="PTHR30557">
    <property type="entry name" value="THIAMINE BIOSYNTHESIS PROTEIN THIC"/>
    <property type="match status" value="1"/>
</dbReference>
<feature type="binding site" evidence="10">
    <location>
        <position position="419"/>
    </location>
    <ligand>
        <name>[4Fe-4S] cluster</name>
        <dbReference type="ChEBI" id="CHEBI:49883"/>
        <note>4Fe-4S-S-AdoMet</note>
    </ligand>
</feature>
<dbReference type="NCBIfam" id="NF009895">
    <property type="entry name" value="PRK13352.1"/>
    <property type="match status" value="1"/>
</dbReference>
<dbReference type="OrthoDB" id="9805897at2"/>
<comment type="pathway">
    <text evidence="10">Cofactor biosynthesis; thiamine diphosphate biosynthesis.</text>
</comment>
<feature type="binding site" evidence="10">
    <location>
        <position position="127"/>
    </location>
    <ligand>
        <name>substrate</name>
    </ligand>
</feature>
<dbReference type="GO" id="GO:0005829">
    <property type="term" value="C:cytosol"/>
    <property type="evidence" value="ECO:0007669"/>
    <property type="project" value="TreeGrafter"/>
</dbReference>
<dbReference type="SFLD" id="SFLDF00407">
    <property type="entry name" value="phosphomethylpyrimidine_syntha"/>
    <property type="match status" value="1"/>
</dbReference>
<protein>
    <recommendedName>
        <fullName evidence="10">Phosphomethylpyrimidine synthase</fullName>
        <ecNumber evidence="10">4.1.99.17</ecNumber>
    </recommendedName>
    <alternativeName>
        <fullName evidence="10">Hydroxymethylpyrimidine phosphate synthase</fullName>
        <shortName evidence="10">HMP-P synthase</shortName>
        <shortName evidence="10">HMP-phosphate synthase</shortName>
        <shortName evidence="10">HMPP synthase</shortName>
    </alternativeName>
    <alternativeName>
        <fullName evidence="10">Thiamine biosynthesis protein ThiC</fullName>
    </alternativeName>
</protein>
<evidence type="ECO:0000256" key="5">
    <source>
        <dbReference type="ARBA" id="ARBA00022833"/>
    </source>
</evidence>
<dbReference type="RefSeq" id="WP_146682457.1">
    <property type="nucleotide sequence ID" value="NZ_CP019646.1"/>
</dbReference>
<feature type="binding site" evidence="10">
    <location>
        <position position="411"/>
    </location>
    <ligand>
        <name>[4Fe-4S] cluster</name>
        <dbReference type="ChEBI" id="CHEBI:49883"/>
        <note>4Fe-4S-S-AdoMet</note>
    </ligand>
</feature>
<feature type="binding site" evidence="10">
    <location>
        <position position="288"/>
    </location>
    <ligand>
        <name>substrate</name>
    </ligand>
</feature>
<dbReference type="InterPro" id="IPR002817">
    <property type="entry name" value="ThiC/BzaA/B"/>
</dbReference>
<feature type="binding site" evidence="10">
    <location>
        <position position="265"/>
    </location>
    <ligand>
        <name>Zn(2+)</name>
        <dbReference type="ChEBI" id="CHEBI:29105"/>
    </ligand>
</feature>
<evidence type="ECO:0000256" key="7">
    <source>
        <dbReference type="ARBA" id="ARBA00023004"/>
    </source>
</evidence>
<dbReference type="STRING" id="1851148.SMSP2_00513"/>
<comment type="function">
    <text evidence="1 10">Catalyzes the synthesis of the hydroxymethylpyrimidine phosphate (HMP-P) moiety of thiamine from aminoimidazole ribotide (AIR) in a radical S-adenosyl-L-methionine (SAM)-dependent reaction.</text>
</comment>
<dbReference type="EMBL" id="CP019646">
    <property type="protein sequence ID" value="AQQ70170.1"/>
    <property type="molecule type" value="Genomic_DNA"/>
</dbReference>
<keyword evidence="8 10" id="KW-0411">Iron-sulfur</keyword>
<feature type="binding site" evidence="10">
    <location>
        <position position="414"/>
    </location>
    <ligand>
        <name>[4Fe-4S] cluster</name>
        <dbReference type="ChEBI" id="CHEBI:49883"/>
        <note>4Fe-4S-S-AdoMet</note>
    </ligand>
</feature>
<organism evidence="11 12">
    <name type="scientific">Limihaloglobus sulfuriphilus</name>
    <dbReference type="NCBI Taxonomy" id="1851148"/>
    <lineage>
        <taxon>Bacteria</taxon>
        <taxon>Pseudomonadati</taxon>
        <taxon>Planctomycetota</taxon>
        <taxon>Phycisphaerae</taxon>
        <taxon>Sedimentisphaerales</taxon>
        <taxon>Sedimentisphaeraceae</taxon>
        <taxon>Limihaloglobus</taxon>
    </lineage>
</organism>
<keyword evidence="7 10" id="KW-0408">Iron</keyword>
<evidence type="ECO:0000313" key="12">
    <source>
        <dbReference type="Proteomes" id="UP000188181"/>
    </source>
</evidence>
<dbReference type="Proteomes" id="UP000188181">
    <property type="component" value="Chromosome"/>
</dbReference>
<keyword evidence="5 10" id="KW-0862">Zinc</keyword>
<keyword evidence="12" id="KW-1185">Reference proteome</keyword>
<dbReference type="InterPro" id="IPR038521">
    <property type="entry name" value="ThiC/Bza_core_dom"/>
</dbReference>
<dbReference type="SFLD" id="SFLDS00113">
    <property type="entry name" value="Radical_SAM_Phosphomethylpyrim"/>
    <property type="match status" value="1"/>
</dbReference>
<dbReference type="GO" id="GO:0008270">
    <property type="term" value="F:zinc ion binding"/>
    <property type="evidence" value="ECO:0007669"/>
    <property type="project" value="UniProtKB-UniRule"/>
</dbReference>
<evidence type="ECO:0000256" key="9">
    <source>
        <dbReference type="ARBA" id="ARBA00023239"/>
    </source>
</evidence>
<feature type="binding site" evidence="10">
    <location>
        <position position="161"/>
    </location>
    <ligand>
        <name>substrate</name>
    </ligand>
</feature>
<comment type="similarity">
    <text evidence="10">Belongs to the ThiC family.</text>
</comment>
<evidence type="ECO:0000313" key="11">
    <source>
        <dbReference type="EMBL" id="AQQ70170.1"/>
    </source>
</evidence>
<dbReference type="HAMAP" id="MF_00089">
    <property type="entry name" value="ThiC"/>
    <property type="match status" value="1"/>
</dbReference>
<feature type="binding site" evidence="10">
    <location>
        <position position="98"/>
    </location>
    <ligand>
        <name>substrate</name>
    </ligand>
</feature>
<dbReference type="Gene3D" id="3.20.20.540">
    <property type="entry name" value="Radical SAM ThiC family, central domain"/>
    <property type="match status" value="1"/>
</dbReference>
<feature type="binding site" evidence="10">
    <location>
        <begin position="181"/>
        <end position="183"/>
    </location>
    <ligand>
        <name>substrate</name>
    </ligand>
</feature>
<evidence type="ECO:0000256" key="10">
    <source>
        <dbReference type="HAMAP-Rule" id="MF_00089"/>
    </source>
</evidence>
<feature type="binding site" evidence="10">
    <location>
        <begin position="222"/>
        <end position="225"/>
    </location>
    <ligand>
        <name>substrate</name>
    </ligand>
</feature>
<evidence type="ECO:0000256" key="3">
    <source>
        <dbReference type="ARBA" id="ARBA00022691"/>
    </source>
</evidence>
<accession>A0A1Q2MBY7</accession>
<dbReference type="EC" id="4.1.99.17" evidence="10"/>
<keyword evidence="3 10" id="KW-0949">S-adenosyl-L-methionine</keyword>
<evidence type="ECO:0000256" key="6">
    <source>
        <dbReference type="ARBA" id="ARBA00022977"/>
    </source>
</evidence>
<dbReference type="InterPro" id="IPR037509">
    <property type="entry name" value="ThiC"/>
</dbReference>
<name>A0A1Q2MBY7_9BACT</name>
<keyword evidence="9 10" id="KW-0456">Lyase</keyword>
<evidence type="ECO:0000256" key="8">
    <source>
        <dbReference type="ARBA" id="ARBA00023014"/>
    </source>
</evidence>
<dbReference type="GO" id="GO:0070284">
    <property type="term" value="F:phosphomethylpyrimidine synthase activity"/>
    <property type="evidence" value="ECO:0007669"/>
    <property type="project" value="UniProtKB-EC"/>
</dbReference>
<dbReference type="Gene3D" id="6.10.250.620">
    <property type="match status" value="1"/>
</dbReference>
<dbReference type="Pfam" id="PF01964">
    <property type="entry name" value="ThiC_Rad_SAM"/>
    <property type="match status" value="1"/>
</dbReference>
<dbReference type="AlphaFoldDB" id="A0A1Q2MBY7"/>
<proteinExistence type="inferred from homology"/>
<dbReference type="UniPathway" id="UPA00060"/>
<feature type="binding site" evidence="10">
    <location>
        <position position="261"/>
    </location>
    <ligand>
        <name>substrate</name>
    </ligand>
</feature>